<sequence length="100" mass="11539">MNRPSQVTGASHFNQSFRETRVSFQDNRKTIDIDPLFRGLFSSLTEKGDVYSFGVVLAELLTRNKTPSFCRSVVERNLAMYFVSSMKKDLLLHILINIFF</sequence>
<dbReference type="GO" id="GO:0016301">
    <property type="term" value="F:kinase activity"/>
    <property type="evidence" value="ECO:0007669"/>
    <property type="project" value="UniProtKB-KW"/>
</dbReference>
<keyword evidence="3" id="KW-0418">Kinase</keyword>
<dbReference type="STRING" id="3880.G7JTK5"/>
<dbReference type="PaxDb" id="3880-AES87972"/>
<dbReference type="HOGENOM" id="CLU_2310227_0_0_1"/>
<evidence type="ECO:0000256" key="1">
    <source>
        <dbReference type="ARBA" id="ARBA00022741"/>
    </source>
</evidence>
<evidence type="ECO:0000256" key="2">
    <source>
        <dbReference type="ARBA" id="ARBA00022840"/>
    </source>
</evidence>
<dbReference type="EMBL" id="CM001220">
    <property type="protein sequence ID" value="AES87972.1"/>
    <property type="molecule type" value="Genomic_DNA"/>
</dbReference>
<reference evidence="4" key="3">
    <citation type="submission" date="2015-04" db="UniProtKB">
        <authorList>
            <consortium name="EnsemblPlants"/>
        </authorList>
    </citation>
    <scope>IDENTIFICATION</scope>
    <source>
        <strain evidence="4">cv. Jemalong A17</strain>
    </source>
</reference>
<keyword evidence="2" id="KW-0067">ATP-binding</keyword>
<dbReference type="PANTHER" id="PTHR27005">
    <property type="entry name" value="WALL-ASSOCIATED RECEPTOR KINASE-LIKE 21"/>
    <property type="match status" value="1"/>
</dbReference>
<dbReference type="Proteomes" id="UP000002051">
    <property type="component" value="Chromosome 4"/>
</dbReference>
<keyword evidence="5" id="KW-1185">Reference proteome</keyword>
<reference evidence="3 5" key="1">
    <citation type="journal article" date="2011" name="Nature">
        <title>The Medicago genome provides insight into the evolution of rhizobial symbioses.</title>
        <authorList>
            <person name="Young N.D."/>
            <person name="Debelle F."/>
            <person name="Oldroyd G.E."/>
            <person name="Geurts R."/>
            <person name="Cannon S.B."/>
            <person name="Udvardi M.K."/>
            <person name="Benedito V.A."/>
            <person name="Mayer K.F."/>
            <person name="Gouzy J."/>
            <person name="Schoof H."/>
            <person name="Van de Peer Y."/>
            <person name="Proost S."/>
            <person name="Cook D.R."/>
            <person name="Meyers B.C."/>
            <person name="Spannagl M."/>
            <person name="Cheung F."/>
            <person name="De Mita S."/>
            <person name="Krishnakumar V."/>
            <person name="Gundlach H."/>
            <person name="Zhou S."/>
            <person name="Mudge J."/>
            <person name="Bharti A.K."/>
            <person name="Murray J.D."/>
            <person name="Naoumkina M.A."/>
            <person name="Rosen B."/>
            <person name="Silverstein K.A."/>
            <person name="Tang H."/>
            <person name="Rombauts S."/>
            <person name="Zhao P.X."/>
            <person name="Zhou P."/>
            <person name="Barbe V."/>
            <person name="Bardou P."/>
            <person name="Bechner M."/>
            <person name="Bellec A."/>
            <person name="Berger A."/>
            <person name="Berges H."/>
            <person name="Bidwell S."/>
            <person name="Bisseling T."/>
            <person name="Choisne N."/>
            <person name="Couloux A."/>
            <person name="Denny R."/>
            <person name="Deshpande S."/>
            <person name="Dai X."/>
            <person name="Doyle J.J."/>
            <person name="Dudez A.M."/>
            <person name="Farmer A.D."/>
            <person name="Fouteau S."/>
            <person name="Franken C."/>
            <person name="Gibelin C."/>
            <person name="Gish J."/>
            <person name="Goldstein S."/>
            <person name="Gonzalez A.J."/>
            <person name="Green P.J."/>
            <person name="Hallab A."/>
            <person name="Hartog M."/>
            <person name="Hua A."/>
            <person name="Humphray S.J."/>
            <person name="Jeong D.H."/>
            <person name="Jing Y."/>
            <person name="Jocker A."/>
            <person name="Kenton S.M."/>
            <person name="Kim D.J."/>
            <person name="Klee K."/>
            <person name="Lai H."/>
            <person name="Lang C."/>
            <person name="Lin S."/>
            <person name="Macmil S.L."/>
            <person name="Magdelenat G."/>
            <person name="Matthews L."/>
            <person name="McCorrison J."/>
            <person name="Monaghan E.L."/>
            <person name="Mun J.H."/>
            <person name="Najar F.Z."/>
            <person name="Nicholson C."/>
            <person name="Noirot C."/>
            <person name="O'Bleness M."/>
            <person name="Paule C.R."/>
            <person name="Poulain J."/>
            <person name="Prion F."/>
            <person name="Qin B."/>
            <person name="Qu C."/>
            <person name="Retzel E.F."/>
            <person name="Riddle C."/>
            <person name="Sallet E."/>
            <person name="Samain S."/>
            <person name="Samson N."/>
            <person name="Sanders I."/>
            <person name="Saurat O."/>
            <person name="Scarpelli C."/>
            <person name="Schiex T."/>
            <person name="Segurens B."/>
            <person name="Severin A.J."/>
            <person name="Sherrier D.J."/>
            <person name="Shi R."/>
            <person name="Sims S."/>
            <person name="Singer S.R."/>
            <person name="Sinharoy S."/>
            <person name="Sterck L."/>
            <person name="Viollet A."/>
            <person name="Wang B.B."/>
            <person name="Wang K."/>
            <person name="Wang M."/>
            <person name="Wang X."/>
            <person name="Warfsmann J."/>
            <person name="Weissenbach J."/>
            <person name="White D.D."/>
            <person name="White J.D."/>
            <person name="Wiley G.B."/>
            <person name="Wincker P."/>
            <person name="Xing Y."/>
            <person name="Yang L."/>
            <person name="Yao Z."/>
            <person name="Ying F."/>
            <person name="Zhai J."/>
            <person name="Zhou L."/>
            <person name="Zuber A."/>
            <person name="Denarie J."/>
            <person name="Dixon R.A."/>
            <person name="May G.D."/>
            <person name="Schwartz D.C."/>
            <person name="Rogers J."/>
            <person name="Quetier F."/>
            <person name="Town C.D."/>
            <person name="Roe B.A."/>
        </authorList>
    </citation>
    <scope>NUCLEOTIDE SEQUENCE [LARGE SCALE GENOMIC DNA]</scope>
    <source>
        <strain evidence="3">A17</strain>
        <strain evidence="4 5">cv. Jemalong A17</strain>
    </source>
</reference>
<evidence type="ECO:0000313" key="3">
    <source>
        <dbReference type="EMBL" id="AES87972.1"/>
    </source>
</evidence>
<dbReference type="EnsemblPlants" id="AES87972">
    <property type="protein sequence ID" value="AES87972"/>
    <property type="gene ID" value="MTR_4g039490"/>
</dbReference>
<gene>
    <name evidence="3" type="ordered locus">MTR_4g039490</name>
</gene>
<reference evidence="3 5" key="2">
    <citation type="journal article" date="2014" name="BMC Genomics">
        <title>An improved genome release (version Mt4.0) for the model legume Medicago truncatula.</title>
        <authorList>
            <person name="Tang H."/>
            <person name="Krishnakumar V."/>
            <person name="Bidwell S."/>
            <person name="Rosen B."/>
            <person name="Chan A."/>
            <person name="Zhou S."/>
            <person name="Gentzbittel L."/>
            <person name="Childs K.L."/>
            <person name="Yandell M."/>
            <person name="Gundlach H."/>
            <person name="Mayer K.F."/>
            <person name="Schwartz D.C."/>
            <person name="Town C.D."/>
        </authorList>
    </citation>
    <scope>GENOME REANNOTATION</scope>
    <source>
        <strain evidence="4 5">cv. Jemalong A17</strain>
    </source>
</reference>
<name>G7JTK5_MEDTR</name>
<proteinExistence type="predicted"/>
<dbReference type="GO" id="GO:0005524">
    <property type="term" value="F:ATP binding"/>
    <property type="evidence" value="ECO:0007669"/>
    <property type="project" value="UniProtKB-KW"/>
</dbReference>
<dbReference type="Gene3D" id="1.10.510.10">
    <property type="entry name" value="Transferase(Phosphotransferase) domain 1"/>
    <property type="match status" value="1"/>
</dbReference>
<protein>
    <submittedName>
        <fullName evidence="3">Tyrosine kinase</fullName>
    </submittedName>
</protein>
<dbReference type="InterPro" id="IPR011009">
    <property type="entry name" value="Kinase-like_dom_sf"/>
</dbReference>
<dbReference type="AlphaFoldDB" id="G7JTK5"/>
<dbReference type="SUPFAM" id="SSF56112">
    <property type="entry name" value="Protein kinase-like (PK-like)"/>
    <property type="match status" value="1"/>
</dbReference>
<accession>G7JTK5</accession>
<dbReference type="GO" id="GO:0007166">
    <property type="term" value="P:cell surface receptor signaling pathway"/>
    <property type="evidence" value="ECO:0007669"/>
    <property type="project" value="InterPro"/>
</dbReference>
<evidence type="ECO:0000313" key="5">
    <source>
        <dbReference type="Proteomes" id="UP000002051"/>
    </source>
</evidence>
<dbReference type="PANTHER" id="PTHR27005:SF511">
    <property type="entry name" value="WALL-ASSOCIATED RECEPTOR KINASE 1-RELATED"/>
    <property type="match status" value="1"/>
</dbReference>
<dbReference type="InterPro" id="IPR045274">
    <property type="entry name" value="WAK-like"/>
</dbReference>
<keyword evidence="3" id="KW-0808">Transferase</keyword>
<evidence type="ECO:0000313" key="4">
    <source>
        <dbReference type="EnsemblPlants" id="AES87972"/>
    </source>
</evidence>
<organism evidence="3 5">
    <name type="scientific">Medicago truncatula</name>
    <name type="common">Barrel medic</name>
    <name type="synonym">Medicago tribuloides</name>
    <dbReference type="NCBI Taxonomy" id="3880"/>
    <lineage>
        <taxon>Eukaryota</taxon>
        <taxon>Viridiplantae</taxon>
        <taxon>Streptophyta</taxon>
        <taxon>Embryophyta</taxon>
        <taxon>Tracheophyta</taxon>
        <taxon>Spermatophyta</taxon>
        <taxon>Magnoliopsida</taxon>
        <taxon>eudicotyledons</taxon>
        <taxon>Gunneridae</taxon>
        <taxon>Pentapetalae</taxon>
        <taxon>rosids</taxon>
        <taxon>fabids</taxon>
        <taxon>Fabales</taxon>
        <taxon>Fabaceae</taxon>
        <taxon>Papilionoideae</taxon>
        <taxon>50 kb inversion clade</taxon>
        <taxon>NPAAA clade</taxon>
        <taxon>Hologalegina</taxon>
        <taxon>IRL clade</taxon>
        <taxon>Trifolieae</taxon>
        <taxon>Medicago</taxon>
    </lineage>
</organism>
<keyword evidence="1" id="KW-0547">Nucleotide-binding</keyword>